<dbReference type="PROSITE" id="PS50234">
    <property type="entry name" value="VWFA"/>
    <property type="match status" value="1"/>
</dbReference>
<dbReference type="RefSeq" id="WP_229231247.1">
    <property type="nucleotide sequence ID" value="NZ_AP024525.1"/>
</dbReference>
<dbReference type="Pfam" id="PF00092">
    <property type="entry name" value="VWA"/>
    <property type="match status" value="1"/>
</dbReference>
<dbReference type="EMBL" id="AP024525">
    <property type="protein sequence ID" value="BCT74505.1"/>
    <property type="molecule type" value="Genomic_DNA"/>
</dbReference>
<dbReference type="Gene3D" id="3.40.50.410">
    <property type="entry name" value="von Willebrand factor, type A domain"/>
    <property type="match status" value="1"/>
</dbReference>
<dbReference type="Proteomes" id="UP001319861">
    <property type="component" value="Chromosome"/>
</dbReference>
<keyword evidence="1" id="KW-1133">Transmembrane helix</keyword>
<name>A0ABM7PQM7_SINCY</name>
<dbReference type="InterPro" id="IPR002035">
    <property type="entry name" value="VWF_A"/>
</dbReference>
<keyword evidence="4" id="KW-1185">Reference proteome</keyword>
<keyword evidence="1" id="KW-0812">Transmembrane</keyword>
<evidence type="ECO:0000313" key="3">
    <source>
        <dbReference type="EMBL" id="BCT74505.1"/>
    </source>
</evidence>
<organism evidence="3 4">
    <name type="scientific">Sinomonas cyclohexanicum</name>
    <name type="common">Corynebacterium cyclohexanicum</name>
    <dbReference type="NCBI Taxonomy" id="322009"/>
    <lineage>
        <taxon>Bacteria</taxon>
        <taxon>Bacillati</taxon>
        <taxon>Actinomycetota</taxon>
        <taxon>Actinomycetes</taxon>
        <taxon>Micrococcales</taxon>
        <taxon>Micrococcaceae</taxon>
        <taxon>Sinomonas</taxon>
    </lineage>
</organism>
<feature type="transmembrane region" description="Helical" evidence="1">
    <location>
        <begin position="25"/>
        <end position="47"/>
    </location>
</feature>
<reference evidence="3 4" key="1">
    <citation type="journal article" date="2021" name="J. Biosci. Bioeng.">
        <title>Identification and characterization of a chc gene cluster responsible for the aromatization pathway of cyclohexanecarboxylate degradation in Sinomonas cyclohexanicum ATCC 51369.</title>
        <authorList>
            <person name="Yamamoto T."/>
            <person name="Hasegawa Y."/>
            <person name="Lau P.C.K."/>
            <person name="Iwaki H."/>
        </authorList>
    </citation>
    <scope>NUCLEOTIDE SEQUENCE [LARGE SCALE GENOMIC DNA]</scope>
    <source>
        <strain evidence="3 4">ATCC 51369</strain>
    </source>
</reference>
<proteinExistence type="predicted"/>
<dbReference type="SUPFAM" id="SSF53850">
    <property type="entry name" value="Periplasmic binding protein-like II"/>
    <property type="match status" value="1"/>
</dbReference>
<dbReference type="SUPFAM" id="SSF53300">
    <property type="entry name" value="vWA-like"/>
    <property type="match status" value="1"/>
</dbReference>
<gene>
    <name evidence="3" type="ORF">SCMU_03470</name>
</gene>
<dbReference type="SMART" id="SM00327">
    <property type="entry name" value="VWA"/>
    <property type="match status" value="1"/>
</dbReference>
<accession>A0ABM7PQM7</accession>
<protein>
    <recommendedName>
        <fullName evidence="2">VWFA domain-containing protein</fullName>
    </recommendedName>
</protein>
<sequence length="552" mass="56189">MAGRRVASRAEAKSGWRARRRRNRLARVALIAVGVLVVVGIAAWALVPRLLSATAASCNKTETYSLLVDPTMLPVVNDAVGRVSPSACAAFRVDVAEQTDIAARVAAGAQAPDLWLSDSSTRVTSVVALPKPDIAVASVASSPSVVARSNVAPAPASWSELLDTPGLLVGDPLTSASAAAALASAVAEGESGAANPASLAASLGKLAQSAGQKSRASLADSALLDAAERSDSPAVVSEAAWVAYAASRPNTKLTASAPGGAAALADYPIAVTSADPARRAGAVEAARALAGTLSDDAAHRALADHGLRVPGGSVPQSGADRFVGEVRPAQPSADALTRATKTWALQAVPFRSLVVMDVSGSMNLDAGGKTRMQLTQDAAAKGAALFPDNAQLGMWAFSVGLGGPGQDFKELDPIRRMDAVTGGKTQRQRLVGDIQSLGGLVGGGTGLYDTALAAFRTVKAGYDPRAVNSVILFTDGANEKPNSITLEELLATLSREKDPARPVVFVTIGITSDADEAVLKQIAAATGGSSYVAKDPADIPKVFTEALVARAQ</sequence>
<keyword evidence="1" id="KW-0472">Membrane</keyword>
<evidence type="ECO:0000256" key="1">
    <source>
        <dbReference type="SAM" id="Phobius"/>
    </source>
</evidence>
<evidence type="ECO:0000259" key="2">
    <source>
        <dbReference type="PROSITE" id="PS50234"/>
    </source>
</evidence>
<evidence type="ECO:0000313" key="4">
    <source>
        <dbReference type="Proteomes" id="UP001319861"/>
    </source>
</evidence>
<dbReference type="InterPro" id="IPR036465">
    <property type="entry name" value="vWFA_dom_sf"/>
</dbReference>
<feature type="domain" description="VWFA" evidence="2">
    <location>
        <begin position="351"/>
        <end position="547"/>
    </location>
</feature>